<evidence type="ECO:0008006" key="5">
    <source>
        <dbReference type="Google" id="ProtNLM"/>
    </source>
</evidence>
<dbReference type="Pfam" id="PF00990">
    <property type="entry name" value="GGDEF"/>
    <property type="match status" value="1"/>
</dbReference>
<proteinExistence type="predicted"/>
<dbReference type="InterPro" id="IPR003607">
    <property type="entry name" value="HD/PDEase_dom"/>
</dbReference>
<dbReference type="Gene3D" id="3.30.70.270">
    <property type="match status" value="1"/>
</dbReference>
<dbReference type="SMART" id="SM00471">
    <property type="entry name" value="HDc"/>
    <property type="match status" value="1"/>
</dbReference>
<dbReference type="PROSITE" id="PS51831">
    <property type="entry name" value="HD"/>
    <property type="match status" value="1"/>
</dbReference>
<evidence type="ECO:0000259" key="2">
    <source>
        <dbReference type="PROSITE" id="PS51831"/>
    </source>
</evidence>
<dbReference type="InterPro" id="IPR037522">
    <property type="entry name" value="HD_GYP_dom"/>
</dbReference>
<evidence type="ECO:0000313" key="4">
    <source>
        <dbReference type="EMBL" id="GAF85144.1"/>
    </source>
</evidence>
<dbReference type="EMBL" id="BARS01002429">
    <property type="protein sequence ID" value="GAF85144.1"/>
    <property type="molecule type" value="Genomic_DNA"/>
</dbReference>
<sequence>IKLCEDNGLASRFGGDDFMVILPKANRETAFAFAQSVQGWLSEKHFQVRGGERIPISVACGVAVSPEDGQKRHELLAVADANLYESKGLGGKIIGRPESQKEKAELRKLGTFGMLESLVTSVDNKDHYTKAHSENVTDYAVMLAQELGHSEQVQKTLRIAGLVHDAGKICIPDRVLRKPGPLTTGEYEIVKHHVVIAEHLLVDLPNLDQVRDAALNHHERFDGTGYPRALKGEQIPLLGRIMAIADAFSAMILDRPYRKGRTIREALAELERCAGTQLDPELVEAFARAVDRREAVAVLNKA</sequence>
<reference evidence="4" key="1">
    <citation type="journal article" date="2014" name="Front. Microbiol.">
        <title>High frequency of phylogenetically diverse reductive dehalogenase-homologous genes in deep subseafloor sedimentary metagenomes.</title>
        <authorList>
            <person name="Kawai M."/>
            <person name="Futagami T."/>
            <person name="Toyoda A."/>
            <person name="Takaki Y."/>
            <person name="Nishi S."/>
            <person name="Hori S."/>
            <person name="Arai W."/>
            <person name="Tsubouchi T."/>
            <person name="Morono Y."/>
            <person name="Uchiyama I."/>
            <person name="Ito T."/>
            <person name="Fujiyama A."/>
            <person name="Inagaki F."/>
            <person name="Takami H."/>
        </authorList>
    </citation>
    <scope>NUCLEOTIDE SEQUENCE</scope>
    <source>
        <strain evidence="4">Expedition CK06-06</strain>
    </source>
</reference>
<feature type="domain" description="HD-GYP" evidence="3">
    <location>
        <begin position="107"/>
        <end position="302"/>
    </location>
</feature>
<organism evidence="4">
    <name type="scientific">marine sediment metagenome</name>
    <dbReference type="NCBI Taxonomy" id="412755"/>
    <lineage>
        <taxon>unclassified sequences</taxon>
        <taxon>metagenomes</taxon>
        <taxon>ecological metagenomes</taxon>
    </lineage>
</organism>
<dbReference type="InterPro" id="IPR006674">
    <property type="entry name" value="HD_domain"/>
</dbReference>
<feature type="non-terminal residue" evidence="4">
    <location>
        <position position="1"/>
    </location>
</feature>
<evidence type="ECO:0000259" key="3">
    <source>
        <dbReference type="PROSITE" id="PS51832"/>
    </source>
</evidence>
<dbReference type="Gene3D" id="1.10.3210.10">
    <property type="entry name" value="Hypothetical protein af1432"/>
    <property type="match status" value="1"/>
</dbReference>
<accession>X0SVX9</accession>
<dbReference type="InterPro" id="IPR043128">
    <property type="entry name" value="Rev_trsase/Diguanyl_cyclase"/>
</dbReference>
<dbReference type="PROSITE" id="PS50887">
    <property type="entry name" value="GGDEF"/>
    <property type="match status" value="1"/>
</dbReference>
<feature type="domain" description="HD" evidence="2">
    <location>
        <begin position="129"/>
        <end position="251"/>
    </location>
</feature>
<dbReference type="PANTHER" id="PTHR43155:SF2">
    <property type="entry name" value="CYCLIC DI-GMP PHOSPHODIESTERASE PA4108"/>
    <property type="match status" value="1"/>
</dbReference>
<dbReference type="SUPFAM" id="SSF109604">
    <property type="entry name" value="HD-domain/PDEase-like"/>
    <property type="match status" value="1"/>
</dbReference>
<evidence type="ECO:0000259" key="1">
    <source>
        <dbReference type="PROSITE" id="PS50887"/>
    </source>
</evidence>
<dbReference type="AlphaFoldDB" id="X0SVX9"/>
<protein>
    <recommendedName>
        <fullName evidence="5">HD-GYP domain-containing protein</fullName>
    </recommendedName>
</protein>
<gene>
    <name evidence="4" type="ORF">S01H1_04620</name>
</gene>
<dbReference type="InterPro" id="IPR029787">
    <property type="entry name" value="Nucleotide_cyclase"/>
</dbReference>
<dbReference type="SUPFAM" id="SSF55073">
    <property type="entry name" value="Nucleotide cyclase"/>
    <property type="match status" value="1"/>
</dbReference>
<dbReference type="CDD" id="cd00077">
    <property type="entry name" value="HDc"/>
    <property type="match status" value="1"/>
</dbReference>
<dbReference type="NCBIfam" id="TIGR00254">
    <property type="entry name" value="GGDEF"/>
    <property type="match status" value="1"/>
</dbReference>
<dbReference type="Pfam" id="PF13487">
    <property type="entry name" value="HD_5"/>
    <property type="match status" value="1"/>
</dbReference>
<dbReference type="PANTHER" id="PTHR43155">
    <property type="entry name" value="CYCLIC DI-GMP PHOSPHODIESTERASE PA4108-RELATED"/>
    <property type="match status" value="1"/>
</dbReference>
<dbReference type="PROSITE" id="PS51832">
    <property type="entry name" value="HD_GYP"/>
    <property type="match status" value="1"/>
</dbReference>
<dbReference type="InterPro" id="IPR000160">
    <property type="entry name" value="GGDEF_dom"/>
</dbReference>
<name>X0SVX9_9ZZZZ</name>
<comment type="caution">
    <text evidence="4">The sequence shown here is derived from an EMBL/GenBank/DDBJ whole genome shotgun (WGS) entry which is preliminary data.</text>
</comment>
<feature type="domain" description="GGDEF" evidence="1">
    <location>
        <begin position="1"/>
        <end position="99"/>
    </location>
</feature>